<evidence type="ECO:0000259" key="3">
    <source>
        <dbReference type="Pfam" id="PF16537"/>
    </source>
</evidence>
<organism evidence="4 5">
    <name type="scientific">Luminiphilus syltensis NOR5-1B</name>
    <dbReference type="NCBI Taxonomy" id="565045"/>
    <lineage>
        <taxon>Bacteria</taxon>
        <taxon>Pseudomonadati</taxon>
        <taxon>Pseudomonadota</taxon>
        <taxon>Gammaproteobacteria</taxon>
        <taxon>Cellvibrionales</taxon>
        <taxon>Halieaceae</taxon>
        <taxon>Luminiphilus</taxon>
    </lineage>
</organism>
<reference evidence="5" key="1">
    <citation type="journal article" date="2013" name="BMC Microbiol.">
        <title>Taxonomy and evolution of bacteriochlorophyll a-containing members of the OM60/NOR5 clade of marine gammaproteobacteria: description of Luminiphilus syltensis gen. nov., sp. nov., reclassification of Haliea rubra as Pseudohaliea rubra gen. nov., comb. nov., and emendation of Chromatocurvus halotolerans.</title>
        <authorList>
            <person name="Spring S."/>
            <person name="Riedel T."/>
            <person name="Sproer C."/>
            <person name="Yan S."/>
            <person name="Harder J."/>
            <person name="Fuchs B.M."/>
        </authorList>
    </citation>
    <scope>NUCLEOTIDE SEQUENCE [LARGE SCALE GENOMIC DNA]</scope>
    <source>
        <strain evidence="5">NOR51-B</strain>
    </source>
</reference>
<keyword evidence="2" id="KW-1133">Transmembrane helix</keyword>
<evidence type="ECO:0000256" key="1">
    <source>
        <dbReference type="SAM" id="MobiDB-lite"/>
    </source>
</evidence>
<name>B8KSE3_9GAMM</name>
<accession>B8KSE3</accession>
<dbReference type="Pfam" id="PF16537">
    <property type="entry name" value="T2SSB"/>
    <property type="match status" value="1"/>
</dbReference>
<dbReference type="HOGENOM" id="CLU_908518_0_0_6"/>
<evidence type="ECO:0000313" key="5">
    <source>
        <dbReference type="Proteomes" id="UP000004699"/>
    </source>
</evidence>
<keyword evidence="5" id="KW-1185">Reference proteome</keyword>
<dbReference type="GO" id="GO:0015627">
    <property type="term" value="C:type II protein secretion system complex"/>
    <property type="evidence" value="ECO:0007669"/>
    <property type="project" value="InterPro"/>
</dbReference>
<keyword evidence="2" id="KW-0472">Membrane</keyword>
<dbReference type="RefSeq" id="WP_009019608.1">
    <property type="nucleotide sequence ID" value="NZ_DS999411.1"/>
</dbReference>
<keyword evidence="2" id="KW-0812">Transmembrane</keyword>
<feature type="compositionally biased region" description="Low complexity" evidence="1">
    <location>
        <begin position="83"/>
        <end position="99"/>
    </location>
</feature>
<feature type="domain" description="Type II secretion system protein GspB C-terminal" evidence="3">
    <location>
        <begin position="242"/>
        <end position="298"/>
    </location>
</feature>
<evidence type="ECO:0000313" key="4">
    <source>
        <dbReference type="EMBL" id="EED34860.1"/>
    </source>
</evidence>
<dbReference type="InterPro" id="IPR032389">
    <property type="entry name" value="GspB_C"/>
</dbReference>
<protein>
    <recommendedName>
        <fullName evidence="3">Type II secretion system protein GspB C-terminal domain-containing protein</fullName>
    </recommendedName>
</protein>
<dbReference type="Proteomes" id="UP000004699">
    <property type="component" value="Unassembled WGS sequence"/>
</dbReference>
<feature type="region of interest" description="Disordered" evidence="1">
    <location>
        <begin position="73"/>
        <end position="145"/>
    </location>
</feature>
<gene>
    <name evidence="4" type="ORF">NOR51B_800</name>
</gene>
<dbReference type="AlphaFoldDB" id="B8KSE3"/>
<sequence length="306" mass="32531">MILDALQRKRRQDANNNELMPSVDTEHQVPRLSPAGVQVPLWLIAILVVLLLALGVWVFWSSRSVAPVPLVSSESASRPPAVLPQSTSPSSSIQPALSAGTAQGQAPGLDRNARDPGADNANTPEVIPKAIAPVLPTPDSSERTGNSSAIAALYREEGSIEAGETVASTAGRVVDTPDEELTGRDVAQVAGDTSPPSGETEESPIDLEAILRKAQGELGRPTLAPHPVPLLEDLSQQQKDKIPSVLYTLHDYRSDGTSSLVINGQTVAEGQRVKGFLVKEILTDSAILNWGGVDFRLRSLNSWVNL</sequence>
<dbReference type="EMBL" id="DS999411">
    <property type="protein sequence ID" value="EED34860.1"/>
    <property type="molecule type" value="Genomic_DNA"/>
</dbReference>
<dbReference type="STRING" id="565045.NOR51B_800"/>
<evidence type="ECO:0000256" key="2">
    <source>
        <dbReference type="SAM" id="Phobius"/>
    </source>
</evidence>
<proteinExistence type="predicted"/>
<feature type="transmembrane region" description="Helical" evidence="2">
    <location>
        <begin position="41"/>
        <end position="60"/>
    </location>
</feature>